<keyword evidence="1" id="KW-0812">Transmembrane</keyword>
<keyword evidence="1" id="KW-1133">Transmembrane helix</keyword>
<organism evidence="2 3">
    <name type="scientific">Oleiagrimonas soli</name>
    <dbReference type="NCBI Taxonomy" id="1543381"/>
    <lineage>
        <taxon>Bacteria</taxon>
        <taxon>Pseudomonadati</taxon>
        <taxon>Pseudomonadota</taxon>
        <taxon>Gammaproteobacteria</taxon>
        <taxon>Lysobacterales</taxon>
        <taxon>Rhodanobacteraceae</taxon>
        <taxon>Oleiagrimonas</taxon>
    </lineage>
</organism>
<dbReference type="AlphaFoldDB" id="A0A099CT36"/>
<sequence>MTTQTPLSPNLKSHVNAMTELPPDTARLDDAQQRLEARIARRRPRTCLTRGIAWVGAACTAMLAVALMLGPSLTGHRDAEAFAAVQHQLRDFRTLQVTVVQRANGQDLPTIHTWADRAGDVRTDIGDATSVIVNVQQRILLTLLHGPRKAMRVPLPDDVEHTGEKSLGWLKQVRDFQGKARPLPGTRTIDGYITHGWALDTGGMHIELWADAEQMPRAVDIAGSTNLHQRLKLVVNQPIDPSRFSVALPAGYTLVQPDE</sequence>
<comment type="caution">
    <text evidence="2">The sequence shown here is derived from an EMBL/GenBank/DDBJ whole genome shotgun (WGS) entry which is preliminary data.</text>
</comment>
<evidence type="ECO:0000313" key="3">
    <source>
        <dbReference type="Proteomes" id="UP000029708"/>
    </source>
</evidence>
<accession>A0A099CT36</accession>
<feature type="transmembrane region" description="Helical" evidence="1">
    <location>
        <begin position="51"/>
        <end position="70"/>
    </location>
</feature>
<dbReference type="Proteomes" id="UP000029708">
    <property type="component" value="Unassembled WGS sequence"/>
</dbReference>
<dbReference type="STRING" id="1543381.LF63_0112810"/>
<dbReference type="EMBL" id="JROI01000014">
    <property type="protein sequence ID" value="KGI77118.1"/>
    <property type="molecule type" value="Genomic_DNA"/>
</dbReference>
<dbReference type="HOGENOM" id="CLU_1072987_0_0_6"/>
<evidence type="ECO:0008006" key="4">
    <source>
        <dbReference type="Google" id="ProtNLM"/>
    </source>
</evidence>
<reference evidence="2 3" key="1">
    <citation type="submission" date="2014-09" db="EMBL/GenBank/DDBJ databases">
        <title>Xanthomonadaceae 3.5X direct submission.</title>
        <authorList>
            <person name="Fang T."/>
            <person name="Wang H."/>
        </authorList>
    </citation>
    <scope>NUCLEOTIDE SEQUENCE [LARGE SCALE GENOMIC DNA]</scope>
    <source>
        <strain evidence="2 3">3.5X</strain>
    </source>
</reference>
<protein>
    <recommendedName>
        <fullName evidence="4">MucB/RseB N-terminal domain-containing protein</fullName>
    </recommendedName>
</protein>
<name>A0A099CT36_9GAMM</name>
<evidence type="ECO:0000256" key="1">
    <source>
        <dbReference type="SAM" id="Phobius"/>
    </source>
</evidence>
<keyword evidence="1" id="KW-0472">Membrane</keyword>
<evidence type="ECO:0000313" key="2">
    <source>
        <dbReference type="EMBL" id="KGI77118.1"/>
    </source>
</evidence>
<keyword evidence="3" id="KW-1185">Reference proteome</keyword>
<proteinExistence type="predicted"/>
<gene>
    <name evidence="2" type="ORF">LF63_0112810</name>
</gene>